<dbReference type="OrthoDB" id="9810154at2"/>
<protein>
    <submittedName>
        <fullName evidence="3">Phosphohistidine phosphatase</fullName>
    </submittedName>
</protein>
<evidence type="ECO:0000313" key="4">
    <source>
        <dbReference type="Proteomes" id="UP000199379"/>
    </source>
</evidence>
<dbReference type="PANTHER" id="PTHR47623:SF1">
    <property type="entry name" value="OS09G0287300 PROTEIN"/>
    <property type="match status" value="1"/>
</dbReference>
<dbReference type="PANTHER" id="PTHR47623">
    <property type="entry name" value="OS09G0287300 PROTEIN"/>
    <property type="match status" value="1"/>
</dbReference>
<dbReference type="Proteomes" id="UP000199379">
    <property type="component" value="Unassembled WGS sequence"/>
</dbReference>
<gene>
    <name evidence="3" type="ORF">SAMN05444007_11544</name>
</gene>
<dbReference type="InterPro" id="IPR029033">
    <property type="entry name" value="His_PPase_superfam"/>
</dbReference>
<dbReference type="RefSeq" id="WP_092371062.1">
    <property type="nucleotide sequence ID" value="NZ_BMGV01000014.1"/>
</dbReference>
<evidence type="ECO:0000313" key="3">
    <source>
        <dbReference type="EMBL" id="SEK05821.1"/>
    </source>
</evidence>
<accession>A0A1H7DVQ5</accession>
<dbReference type="Gene3D" id="3.40.50.1240">
    <property type="entry name" value="Phosphoglycerate mutase-like"/>
    <property type="match status" value="1"/>
</dbReference>
<proteinExistence type="predicted"/>
<feature type="region of interest" description="Disordered" evidence="2">
    <location>
        <begin position="1"/>
        <end position="31"/>
    </location>
</feature>
<keyword evidence="4" id="KW-1185">Reference proteome</keyword>
<dbReference type="EMBL" id="FNYD01000015">
    <property type="protein sequence ID" value="SEK05821.1"/>
    <property type="molecule type" value="Genomic_DNA"/>
</dbReference>
<feature type="binding site" evidence="1">
    <location>
        <position position="59"/>
    </location>
    <ligand>
        <name>substrate</name>
    </ligand>
</feature>
<dbReference type="SUPFAM" id="SSF53254">
    <property type="entry name" value="Phosphoglycerate mutase-like"/>
    <property type="match status" value="1"/>
</dbReference>
<evidence type="ECO:0000256" key="2">
    <source>
        <dbReference type="SAM" id="MobiDB-lite"/>
    </source>
</evidence>
<dbReference type="Pfam" id="PF00300">
    <property type="entry name" value="His_Phos_1"/>
    <property type="match status" value="1"/>
</dbReference>
<dbReference type="SMART" id="SM00855">
    <property type="entry name" value="PGAM"/>
    <property type="match status" value="1"/>
</dbReference>
<name>A0A1H7DVQ5_9RHOB</name>
<dbReference type="AlphaFoldDB" id="A0A1H7DVQ5"/>
<dbReference type="InterPro" id="IPR013078">
    <property type="entry name" value="His_Pase_superF_clade-1"/>
</dbReference>
<dbReference type="STRING" id="1227549.SAMN05444007_11544"/>
<reference evidence="3 4" key="1">
    <citation type="submission" date="2016-10" db="EMBL/GenBank/DDBJ databases">
        <authorList>
            <person name="de Groot N.N."/>
        </authorList>
    </citation>
    <scope>NUCLEOTIDE SEQUENCE [LARGE SCALE GENOMIC DNA]</scope>
    <source>
        <strain evidence="3 4">DSM 29340</strain>
    </source>
</reference>
<dbReference type="CDD" id="cd07067">
    <property type="entry name" value="HP_PGM_like"/>
    <property type="match status" value="1"/>
</dbReference>
<evidence type="ECO:0000256" key="1">
    <source>
        <dbReference type="PIRSR" id="PIRSR613078-2"/>
    </source>
</evidence>
<organism evidence="3 4">
    <name type="scientific">Cribrihabitans marinus</name>
    <dbReference type="NCBI Taxonomy" id="1227549"/>
    <lineage>
        <taxon>Bacteria</taxon>
        <taxon>Pseudomonadati</taxon>
        <taxon>Pseudomonadota</taxon>
        <taxon>Alphaproteobacteria</taxon>
        <taxon>Rhodobacterales</taxon>
        <taxon>Paracoccaceae</taxon>
        <taxon>Cribrihabitans</taxon>
    </lineage>
</organism>
<sequence length="166" mass="18842">MTRTLILTRHAKSSWDTPGQPDHERPLNKRGRASAEAIGRWLDAKGLRPDLVLCSAAVRTRETWDRMKLEAGEERFTDLLYHVTANQMLRALNAAQGRTVLMLGHNPGLADFAASLVAEPPEHARFEDYPTGATLVLDFDTDDWKRVAWHMGQVREFVLPRELLED</sequence>